<accession>A0A822YC19</accession>
<gene>
    <name evidence="1" type="ORF">HUJ06_030307</name>
</gene>
<sequence length="34" mass="3783">MMKDDVGKSLSPCQQAAGRPLYSLSISTLHVHRR</sequence>
<evidence type="ECO:0000313" key="2">
    <source>
        <dbReference type="Proteomes" id="UP000607653"/>
    </source>
</evidence>
<proteinExistence type="predicted"/>
<dbReference type="EMBL" id="DUZY01000002">
    <property type="protein sequence ID" value="DAD28839.1"/>
    <property type="molecule type" value="Genomic_DNA"/>
</dbReference>
<protein>
    <submittedName>
        <fullName evidence="1">Uncharacterized protein</fullName>
    </submittedName>
</protein>
<keyword evidence="2" id="KW-1185">Reference proteome</keyword>
<dbReference type="AlphaFoldDB" id="A0A822YC19"/>
<reference evidence="1 2" key="1">
    <citation type="journal article" date="2020" name="Mol. Biol. Evol.">
        <title>Distinct Expression and Methylation Patterns for Genes with Different Fates following a Single Whole-Genome Duplication in Flowering Plants.</title>
        <authorList>
            <person name="Shi T."/>
            <person name="Rahmani R.S."/>
            <person name="Gugger P.F."/>
            <person name="Wang M."/>
            <person name="Li H."/>
            <person name="Zhang Y."/>
            <person name="Li Z."/>
            <person name="Wang Q."/>
            <person name="Van de Peer Y."/>
            <person name="Marchal K."/>
            <person name="Chen J."/>
        </authorList>
    </citation>
    <scope>NUCLEOTIDE SEQUENCE [LARGE SCALE GENOMIC DNA]</scope>
    <source>
        <tissue evidence="1">Leaf</tissue>
    </source>
</reference>
<dbReference type="Proteomes" id="UP000607653">
    <property type="component" value="Unassembled WGS sequence"/>
</dbReference>
<evidence type="ECO:0000313" key="1">
    <source>
        <dbReference type="EMBL" id="DAD28839.1"/>
    </source>
</evidence>
<name>A0A822YC19_NELNU</name>
<organism evidence="1 2">
    <name type="scientific">Nelumbo nucifera</name>
    <name type="common">Sacred lotus</name>
    <dbReference type="NCBI Taxonomy" id="4432"/>
    <lineage>
        <taxon>Eukaryota</taxon>
        <taxon>Viridiplantae</taxon>
        <taxon>Streptophyta</taxon>
        <taxon>Embryophyta</taxon>
        <taxon>Tracheophyta</taxon>
        <taxon>Spermatophyta</taxon>
        <taxon>Magnoliopsida</taxon>
        <taxon>Proteales</taxon>
        <taxon>Nelumbonaceae</taxon>
        <taxon>Nelumbo</taxon>
    </lineage>
</organism>
<comment type="caution">
    <text evidence="1">The sequence shown here is derived from an EMBL/GenBank/DDBJ whole genome shotgun (WGS) entry which is preliminary data.</text>
</comment>